<dbReference type="AlphaFoldDB" id="A0A6J4SMM8"/>
<evidence type="ECO:0000259" key="1">
    <source>
        <dbReference type="Pfam" id="PF13439"/>
    </source>
</evidence>
<dbReference type="PANTHER" id="PTHR45947">
    <property type="entry name" value="SULFOQUINOVOSYL TRANSFERASE SQD2"/>
    <property type="match status" value="1"/>
</dbReference>
<dbReference type="Pfam" id="PF13439">
    <property type="entry name" value="Glyco_transf_4"/>
    <property type="match status" value="1"/>
</dbReference>
<dbReference type="Gene3D" id="3.40.50.2000">
    <property type="entry name" value="Glycogen Phosphorylase B"/>
    <property type="match status" value="2"/>
</dbReference>
<name>A0A6J4SMM8_9SPHN</name>
<dbReference type="PANTHER" id="PTHR45947:SF3">
    <property type="entry name" value="SULFOQUINOVOSYL TRANSFERASE SQD2"/>
    <property type="match status" value="1"/>
</dbReference>
<reference evidence="2" key="1">
    <citation type="submission" date="2020-02" db="EMBL/GenBank/DDBJ databases">
        <authorList>
            <person name="Meier V. D."/>
        </authorList>
    </citation>
    <scope>NUCLEOTIDE SEQUENCE</scope>
    <source>
        <strain evidence="2">AVDCRST_MAG09</strain>
    </source>
</reference>
<dbReference type="InterPro" id="IPR050194">
    <property type="entry name" value="Glycosyltransferase_grp1"/>
</dbReference>
<dbReference type="EMBL" id="CADCVZ010000015">
    <property type="protein sequence ID" value="CAA9500725.1"/>
    <property type="molecule type" value="Genomic_DNA"/>
</dbReference>
<gene>
    <name evidence="2" type="ORF">AVDCRST_MAG09-988</name>
</gene>
<dbReference type="GO" id="GO:0016757">
    <property type="term" value="F:glycosyltransferase activity"/>
    <property type="evidence" value="ECO:0007669"/>
    <property type="project" value="TreeGrafter"/>
</dbReference>
<sequence length="414" mass="44843">MHGPMLEPRGGARLYCDLTQSWSAVGGGVGTYLRAKRAHILENTPHRHLLILPGDCDRVEADGRATTVWIKSPAVPFSPNYRLLLRNPAVREALERFRPDAIECQDAYNLPWAALAHRMRHPHTVLVAGYMTDFPTVYAGRPFSKTFGAAVGGAAARLCYNYCGRLYRQFDAVYALSDHGGGNMLRSLGVDPVHILPLGVELEAFGPENRDLDLRRELGLDDNQPLLIYVGRLDIEKRPDLVVEAFRRLPSDLGAKLVILGQGPQREQFEALGDPRIITPGFVTDRPSLARWLASSDIYVSAMPNETFGVSVIEAQASGLPVVGVAAGAMLERVFAGMGKLGPVADPDAMAANILEVWRDDPRGTGARGRAHVAGEFSWRHSMDVLFGEVLPAAFARRAAALGSSGPAPLAAAA</sequence>
<dbReference type="SUPFAM" id="SSF53756">
    <property type="entry name" value="UDP-Glycosyltransferase/glycogen phosphorylase"/>
    <property type="match status" value="1"/>
</dbReference>
<proteinExistence type="predicted"/>
<dbReference type="InterPro" id="IPR028098">
    <property type="entry name" value="Glyco_trans_4-like_N"/>
</dbReference>
<organism evidence="2">
    <name type="scientific">uncultured Sphingomonas sp</name>
    <dbReference type="NCBI Taxonomy" id="158754"/>
    <lineage>
        <taxon>Bacteria</taxon>
        <taxon>Pseudomonadati</taxon>
        <taxon>Pseudomonadota</taxon>
        <taxon>Alphaproteobacteria</taxon>
        <taxon>Sphingomonadales</taxon>
        <taxon>Sphingomonadaceae</taxon>
        <taxon>Sphingomonas</taxon>
        <taxon>environmental samples</taxon>
    </lineage>
</organism>
<protein>
    <recommendedName>
        <fullName evidence="1">Glycosyltransferase subfamily 4-like N-terminal domain-containing protein</fullName>
    </recommendedName>
</protein>
<accession>A0A6J4SMM8</accession>
<feature type="domain" description="Glycosyltransferase subfamily 4-like N-terminal" evidence="1">
    <location>
        <begin position="27"/>
        <end position="203"/>
    </location>
</feature>
<dbReference type="Pfam" id="PF13692">
    <property type="entry name" value="Glyco_trans_1_4"/>
    <property type="match status" value="1"/>
</dbReference>
<evidence type="ECO:0000313" key="2">
    <source>
        <dbReference type="EMBL" id="CAA9500725.1"/>
    </source>
</evidence>